<dbReference type="EMBL" id="PP511604">
    <property type="protein sequence ID" value="XCD05875.1"/>
    <property type="molecule type" value="Genomic_DNA"/>
</dbReference>
<dbReference type="EMBL" id="PP511807">
    <property type="protein sequence ID" value="XCD07758.1"/>
    <property type="molecule type" value="Genomic_DNA"/>
</dbReference>
<organism evidence="3">
    <name type="scientific">Dulem virus 211</name>
    <dbReference type="NCBI Taxonomy" id="3145688"/>
    <lineage>
        <taxon>Viruses</taxon>
        <taxon>Monodnaviria</taxon>
        <taxon>Sangervirae</taxon>
        <taxon>Phixviricota</taxon>
        <taxon>Malgrandaviricetes</taxon>
        <taxon>Petitvirales</taxon>
        <taxon>Microviridae</taxon>
        <taxon>Microvirus</taxon>
    </lineage>
</organism>
<dbReference type="EMBL" id="PP511405">
    <property type="protein sequence ID" value="XCD03958.1"/>
    <property type="molecule type" value="Genomic_DNA"/>
</dbReference>
<sequence length="59" mass="6910">MIAKGNVFVTANVIEDKIEKEIERKVDKILHETISDAYKNFNFDENKIEYNFSITITTK</sequence>
<protein>
    <submittedName>
        <fullName evidence="3">Uncharacterized protein</fullName>
    </submittedName>
</protein>
<name>A0AAU8B256_9VIRU</name>
<dbReference type="EMBL" id="PP511662">
    <property type="protein sequence ID" value="XCD06366.1"/>
    <property type="molecule type" value="Genomic_DNA"/>
</dbReference>
<accession>A0AAU8B256</accession>
<reference evidence="3" key="1">
    <citation type="submission" date="2024-03" db="EMBL/GenBank/DDBJ databases">
        <title>Diverse circular DNA viruses in blood, oral, and fecal samples of captive lemurs.</title>
        <authorList>
            <person name="Paietta E.N."/>
            <person name="Kraberger S."/>
            <person name="Lund M.C."/>
            <person name="Custer J.M."/>
            <person name="Vargas K.M."/>
            <person name="Ehmke E.E."/>
            <person name="Yoder A.D."/>
            <person name="Varsani A."/>
        </authorList>
    </citation>
    <scope>NUCLEOTIDE SEQUENCE</scope>
    <source>
        <strain evidence="1">Duke_21_55</strain>
        <strain evidence="2">Duke_24SF_752</strain>
        <strain evidence="3">Duke_25FS_77</strain>
        <strain evidence="4">Duke_28FS_57</strain>
    </source>
</reference>
<evidence type="ECO:0000313" key="1">
    <source>
        <dbReference type="EMBL" id="XCD03958.1"/>
    </source>
</evidence>
<evidence type="ECO:0000313" key="2">
    <source>
        <dbReference type="EMBL" id="XCD05875.1"/>
    </source>
</evidence>
<evidence type="ECO:0000313" key="3">
    <source>
        <dbReference type="EMBL" id="XCD06366.1"/>
    </source>
</evidence>
<proteinExistence type="predicted"/>
<evidence type="ECO:0000313" key="4">
    <source>
        <dbReference type="EMBL" id="XCD07758.1"/>
    </source>
</evidence>